<gene>
    <name evidence="1" type="ORF">FEZ51_07615</name>
</gene>
<dbReference type="Proteomes" id="UP000305541">
    <property type="component" value="Unassembled WGS sequence"/>
</dbReference>
<reference evidence="1 2" key="1">
    <citation type="submission" date="2019-05" db="EMBL/GenBank/DDBJ databases">
        <title>The metagenome of a microbial culture collection derived from dairy environment covers the genomic content of the human microbiome.</title>
        <authorList>
            <person name="Roder T."/>
            <person name="Wuthrich D."/>
            <person name="Sattari Z."/>
            <person name="Von Ah U."/>
            <person name="Bar C."/>
            <person name="Ronchi F."/>
            <person name="Macpherson A.J."/>
            <person name="Ganal-Vonarburg S.C."/>
            <person name="Bruggmann R."/>
            <person name="Vergeres G."/>
        </authorList>
    </citation>
    <scope>NUCLEOTIDE SEQUENCE [LARGE SCALE GENOMIC DNA]</scope>
    <source>
        <strain evidence="1 2">FAM 18815</strain>
    </source>
</reference>
<dbReference type="EMBL" id="VBTH01000013">
    <property type="protein sequence ID" value="TLQ03869.1"/>
    <property type="molecule type" value="Genomic_DNA"/>
</dbReference>
<accession>A0A5R9BTE6</accession>
<sequence length="266" mass="30848">MELQLNYYDQFQQLSSQQTFSDNCIEEWNLPLIPNARIYGETTIYMHDISKWRIPGNTLIIDTNRPPHTTNQSTRKLIRDFLRSQPCRDIFVRMMTDHLGITHSRPIVFGTFRSVPLSGTTRGLSDWIFVHHLKDLYTDPEDDSFTMLNFDCNGHHLQLRVPFTETSISKKLMKATQISKFTYTLLDNFATIFGMSVIKPEDEVTFQIDHRLKNIEIPEMAIEEVLVDLLAHLFTISSEIVLDDPILSTSAAKKILMDPPSDLWRI</sequence>
<protein>
    <submittedName>
        <fullName evidence="1">Uncharacterized protein</fullName>
    </submittedName>
</protein>
<proteinExistence type="predicted"/>
<dbReference type="RefSeq" id="WP_138474622.1">
    <property type="nucleotide sequence ID" value="NZ_VBTH01000013.1"/>
</dbReference>
<evidence type="ECO:0000313" key="2">
    <source>
        <dbReference type="Proteomes" id="UP000305541"/>
    </source>
</evidence>
<name>A0A5R9BTE6_9LACO</name>
<evidence type="ECO:0000313" key="1">
    <source>
        <dbReference type="EMBL" id="TLQ03869.1"/>
    </source>
</evidence>
<organism evidence="1 2">
    <name type="scientific">Pediococcus stilesii</name>
    <dbReference type="NCBI Taxonomy" id="331679"/>
    <lineage>
        <taxon>Bacteria</taxon>
        <taxon>Bacillati</taxon>
        <taxon>Bacillota</taxon>
        <taxon>Bacilli</taxon>
        <taxon>Lactobacillales</taxon>
        <taxon>Lactobacillaceae</taxon>
        <taxon>Pediococcus</taxon>
    </lineage>
</organism>
<comment type="caution">
    <text evidence="1">The sequence shown here is derived from an EMBL/GenBank/DDBJ whole genome shotgun (WGS) entry which is preliminary data.</text>
</comment>
<dbReference type="OrthoDB" id="2155584at2"/>
<dbReference type="AlphaFoldDB" id="A0A5R9BTE6"/>